<protein>
    <submittedName>
        <fullName evidence="6">TetR/AcrR family transcriptional regulator</fullName>
    </submittedName>
</protein>
<dbReference type="Pfam" id="PF16925">
    <property type="entry name" value="TetR_C_13"/>
    <property type="match status" value="1"/>
</dbReference>
<gene>
    <name evidence="6" type="ORF">K0U00_09115</name>
</gene>
<keyword evidence="3" id="KW-0804">Transcription</keyword>
<dbReference type="InterPro" id="IPR001647">
    <property type="entry name" value="HTH_TetR"/>
</dbReference>
<reference evidence="6 7" key="1">
    <citation type="submission" date="2021-07" db="EMBL/GenBank/DDBJ databases">
        <title>Paenibacillus radiodurans sp. nov., isolated from the southeastern edge of Tengger Desert.</title>
        <authorList>
            <person name="Zhang G."/>
        </authorList>
    </citation>
    <scope>NUCLEOTIDE SEQUENCE [LARGE SCALE GENOMIC DNA]</scope>
    <source>
        <strain evidence="6 7">CCM 7311</strain>
    </source>
</reference>
<keyword evidence="2 4" id="KW-0238">DNA-binding</keyword>
<dbReference type="Gene3D" id="1.10.10.60">
    <property type="entry name" value="Homeodomain-like"/>
    <property type="match status" value="1"/>
</dbReference>
<evidence type="ECO:0000259" key="5">
    <source>
        <dbReference type="PROSITE" id="PS50977"/>
    </source>
</evidence>
<evidence type="ECO:0000313" key="7">
    <source>
        <dbReference type="Proteomes" id="UP001519887"/>
    </source>
</evidence>
<dbReference type="SUPFAM" id="SSF46689">
    <property type="entry name" value="Homeodomain-like"/>
    <property type="match status" value="1"/>
</dbReference>
<dbReference type="SUPFAM" id="SSF48498">
    <property type="entry name" value="Tetracyclin repressor-like, C-terminal domain"/>
    <property type="match status" value="1"/>
</dbReference>
<feature type="DNA-binding region" description="H-T-H motif" evidence="4">
    <location>
        <begin position="29"/>
        <end position="48"/>
    </location>
</feature>
<sequence>MARSKEYDENAVLHKAMQLFWEQGYEKTSMADLVEHMGIHRRSLYDTFSDKHALFLKAMDRYGEIMDRNLETGIKKAETADQAIRFIFKYTIDKTDNTPTGCLFVNAAVELGARDAVTDAKAITGFAKEEQLLASIIQWGQQNDEFSTDYDAQDLAASMQNTLLGLRVLARTSISKEKLYDRAAIFMKILKK</sequence>
<dbReference type="InterPro" id="IPR036271">
    <property type="entry name" value="Tet_transcr_reg_TetR-rel_C_sf"/>
</dbReference>
<evidence type="ECO:0000256" key="4">
    <source>
        <dbReference type="PROSITE-ProRule" id="PRU00335"/>
    </source>
</evidence>
<dbReference type="RefSeq" id="WP_210037934.1">
    <property type="nucleotide sequence ID" value="NZ_JBHLVU010000022.1"/>
</dbReference>
<dbReference type="Gene3D" id="1.10.357.10">
    <property type="entry name" value="Tetracycline Repressor, domain 2"/>
    <property type="match status" value="1"/>
</dbReference>
<evidence type="ECO:0000256" key="3">
    <source>
        <dbReference type="ARBA" id="ARBA00023163"/>
    </source>
</evidence>
<dbReference type="Proteomes" id="UP001519887">
    <property type="component" value="Unassembled WGS sequence"/>
</dbReference>
<dbReference type="Pfam" id="PF00440">
    <property type="entry name" value="TetR_N"/>
    <property type="match status" value="1"/>
</dbReference>
<dbReference type="PANTHER" id="PTHR47506:SF10">
    <property type="entry name" value="TRANSCRIPTIONAL REGULATORY PROTEIN"/>
    <property type="match status" value="1"/>
</dbReference>
<dbReference type="InterPro" id="IPR009057">
    <property type="entry name" value="Homeodomain-like_sf"/>
</dbReference>
<dbReference type="EMBL" id="JAHZIK010000166">
    <property type="protein sequence ID" value="MBW7454190.1"/>
    <property type="molecule type" value="Genomic_DNA"/>
</dbReference>
<evidence type="ECO:0000313" key="6">
    <source>
        <dbReference type="EMBL" id="MBW7454190.1"/>
    </source>
</evidence>
<keyword evidence="1" id="KW-0805">Transcription regulation</keyword>
<name>A0ABS7C052_9BACL</name>
<feature type="domain" description="HTH tetR-type" evidence="5">
    <location>
        <begin position="6"/>
        <end position="66"/>
    </location>
</feature>
<evidence type="ECO:0000256" key="1">
    <source>
        <dbReference type="ARBA" id="ARBA00023015"/>
    </source>
</evidence>
<accession>A0ABS7C052</accession>
<organism evidence="6 7">
    <name type="scientific">Paenibacillus sepulcri</name>
    <dbReference type="NCBI Taxonomy" id="359917"/>
    <lineage>
        <taxon>Bacteria</taxon>
        <taxon>Bacillati</taxon>
        <taxon>Bacillota</taxon>
        <taxon>Bacilli</taxon>
        <taxon>Bacillales</taxon>
        <taxon>Paenibacillaceae</taxon>
        <taxon>Paenibacillus</taxon>
    </lineage>
</organism>
<evidence type="ECO:0000256" key="2">
    <source>
        <dbReference type="ARBA" id="ARBA00023125"/>
    </source>
</evidence>
<dbReference type="InterPro" id="IPR011075">
    <property type="entry name" value="TetR_C"/>
</dbReference>
<keyword evidence="7" id="KW-1185">Reference proteome</keyword>
<dbReference type="PRINTS" id="PR00455">
    <property type="entry name" value="HTHTETR"/>
</dbReference>
<dbReference type="PANTHER" id="PTHR47506">
    <property type="entry name" value="TRANSCRIPTIONAL REGULATORY PROTEIN"/>
    <property type="match status" value="1"/>
</dbReference>
<proteinExistence type="predicted"/>
<dbReference type="PROSITE" id="PS50977">
    <property type="entry name" value="HTH_TETR_2"/>
    <property type="match status" value="1"/>
</dbReference>
<comment type="caution">
    <text evidence="6">The sequence shown here is derived from an EMBL/GenBank/DDBJ whole genome shotgun (WGS) entry which is preliminary data.</text>
</comment>